<feature type="compositionally biased region" description="Low complexity" evidence="1">
    <location>
        <begin position="262"/>
        <end position="281"/>
    </location>
</feature>
<dbReference type="GO" id="GO:0003690">
    <property type="term" value="F:double-stranded DNA binding"/>
    <property type="evidence" value="ECO:0007669"/>
    <property type="project" value="TreeGrafter"/>
</dbReference>
<proteinExistence type="predicted"/>
<dbReference type="GO" id="GO:0046404">
    <property type="term" value="F:ATP-dependent polydeoxyribonucleotide 5'-hydroxyl-kinase activity"/>
    <property type="evidence" value="ECO:0007669"/>
    <property type="project" value="TreeGrafter"/>
</dbReference>
<organism evidence="2 3">
    <name type="scientific">Tilletiopsis washingtonensis</name>
    <dbReference type="NCBI Taxonomy" id="58919"/>
    <lineage>
        <taxon>Eukaryota</taxon>
        <taxon>Fungi</taxon>
        <taxon>Dikarya</taxon>
        <taxon>Basidiomycota</taxon>
        <taxon>Ustilaginomycotina</taxon>
        <taxon>Exobasidiomycetes</taxon>
        <taxon>Entylomatales</taxon>
        <taxon>Entylomatales incertae sedis</taxon>
        <taxon>Tilletiopsis</taxon>
    </lineage>
</organism>
<dbReference type="GeneID" id="37273192"/>
<name>A0A316Z7T8_9BASI</name>
<dbReference type="Proteomes" id="UP000245946">
    <property type="component" value="Unassembled WGS sequence"/>
</dbReference>
<gene>
    <name evidence="2" type="ORF">FA09DRAFT_41407</name>
</gene>
<dbReference type="GO" id="GO:0046403">
    <property type="term" value="F:polynucleotide 3'-phosphatase activity"/>
    <property type="evidence" value="ECO:0007669"/>
    <property type="project" value="TreeGrafter"/>
</dbReference>
<dbReference type="GO" id="GO:0006281">
    <property type="term" value="P:DNA repair"/>
    <property type="evidence" value="ECO:0007669"/>
    <property type="project" value="TreeGrafter"/>
</dbReference>
<dbReference type="PANTHER" id="PTHR12083">
    <property type="entry name" value="BIFUNCTIONAL POLYNUCLEOTIDE PHOSPHATASE/KINASE"/>
    <property type="match status" value="1"/>
</dbReference>
<evidence type="ECO:0000313" key="3">
    <source>
        <dbReference type="Proteomes" id="UP000245946"/>
    </source>
</evidence>
<keyword evidence="2" id="KW-0378">Hydrolase</keyword>
<evidence type="ECO:0000256" key="1">
    <source>
        <dbReference type="SAM" id="MobiDB-lite"/>
    </source>
</evidence>
<dbReference type="Pfam" id="PF13671">
    <property type="entry name" value="AAA_33"/>
    <property type="match status" value="1"/>
</dbReference>
<dbReference type="STRING" id="58919.A0A316Z7T8"/>
<dbReference type="AlphaFoldDB" id="A0A316Z7T8"/>
<feature type="region of interest" description="Disordered" evidence="1">
    <location>
        <begin position="196"/>
        <end position="305"/>
    </location>
</feature>
<keyword evidence="3" id="KW-1185">Reference proteome</keyword>
<dbReference type="PANTHER" id="PTHR12083:SF9">
    <property type="entry name" value="BIFUNCTIONAL POLYNUCLEOTIDE PHOSPHATASE_KINASE"/>
    <property type="match status" value="1"/>
</dbReference>
<dbReference type="EMBL" id="KZ819294">
    <property type="protein sequence ID" value="PWN97631.1"/>
    <property type="molecule type" value="Genomic_DNA"/>
</dbReference>
<protein>
    <submittedName>
        <fullName evidence="2">P-loop containing nucleoside triphosphate hydrolase protein</fullName>
    </submittedName>
</protein>
<dbReference type="SUPFAM" id="SSF52540">
    <property type="entry name" value="P-loop containing nucleoside triphosphate hydrolases"/>
    <property type="match status" value="1"/>
</dbReference>
<dbReference type="InterPro" id="IPR027417">
    <property type="entry name" value="P-loop_NTPase"/>
</dbReference>
<dbReference type="RefSeq" id="XP_025597910.1">
    <property type="nucleotide sequence ID" value="XM_025745648.1"/>
</dbReference>
<evidence type="ECO:0000313" key="2">
    <source>
        <dbReference type="EMBL" id="PWN97631.1"/>
    </source>
</evidence>
<reference evidence="2 3" key="1">
    <citation type="journal article" date="2018" name="Mol. Biol. Evol.">
        <title>Broad Genomic Sampling Reveals a Smut Pathogenic Ancestry of the Fungal Clade Ustilaginomycotina.</title>
        <authorList>
            <person name="Kijpornyongpan T."/>
            <person name="Mondo S.J."/>
            <person name="Barry K."/>
            <person name="Sandor L."/>
            <person name="Lee J."/>
            <person name="Lipzen A."/>
            <person name="Pangilinan J."/>
            <person name="LaButti K."/>
            <person name="Hainaut M."/>
            <person name="Henrissat B."/>
            <person name="Grigoriev I.V."/>
            <person name="Spatafora J.W."/>
            <person name="Aime M.C."/>
        </authorList>
    </citation>
    <scope>NUCLEOTIDE SEQUENCE [LARGE SCALE GENOMIC DNA]</scope>
    <source>
        <strain evidence="2 3">MCA 4186</strain>
    </source>
</reference>
<dbReference type="Gene3D" id="3.40.50.300">
    <property type="entry name" value="P-loop containing nucleotide triphosphate hydrolases"/>
    <property type="match status" value="1"/>
</dbReference>
<dbReference type="OrthoDB" id="3512845at2759"/>
<sequence length="305" mass="32740">MLAPQPALVLAPEPSAPAPQSAARRSHLIVLCGLVGSGKSTLADALQLHCNYMRACQDQLQDRRSTIDFVRRALQQQRDVVVDRTNVDAAQRAHWVRLGRSMGAQVDCIEFDTPREVCAERLRLRTTHETLHSVDQALFVLNTFSRDYRTPRPSEGFEHLLPLKPAGQAHPWTRDACEAVLASLAQAACPPLTAAEQQALDAPPPATGARGRGRGSAPGYRGRGRGAGPPPPRPAGPIGGPMPWREPRAFEAGPGYHMDGTAAARPAPRGPVQPQRVLGAPPGQPPPVPLELLHAAAQPPHQPQT</sequence>
<accession>A0A316Z7T8</accession>